<dbReference type="OrthoDB" id="2839183at2"/>
<gene>
    <name evidence="5" type="ORF">SAMN04488054_12512</name>
</gene>
<keyword evidence="1 3" id="KW-0732">Signal</keyword>
<dbReference type="InterPro" id="IPR014755">
    <property type="entry name" value="Cu-Rt/internalin_Ig-like"/>
</dbReference>
<keyword evidence="6" id="KW-1185">Reference proteome</keyword>
<evidence type="ECO:0000256" key="1">
    <source>
        <dbReference type="ARBA" id="ARBA00022729"/>
    </source>
</evidence>
<dbReference type="STRING" id="266892.SAMN04488054_12512"/>
<dbReference type="InterPro" id="IPR013783">
    <property type="entry name" value="Ig-like_fold"/>
</dbReference>
<feature type="domain" description="SLH" evidence="4">
    <location>
        <begin position="101"/>
        <end position="162"/>
    </location>
</feature>
<dbReference type="Proteomes" id="UP000199668">
    <property type="component" value="Unassembled WGS sequence"/>
</dbReference>
<name>A0A1I4PD26_9BACI</name>
<dbReference type="Gene3D" id="2.60.40.1220">
    <property type="match status" value="1"/>
</dbReference>
<evidence type="ECO:0000313" key="5">
    <source>
        <dbReference type="EMBL" id="SFM25661.1"/>
    </source>
</evidence>
<feature type="domain" description="SLH" evidence="4">
    <location>
        <begin position="164"/>
        <end position="223"/>
    </location>
</feature>
<reference evidence="5 6" key="1">
    <citation type="submission" date="2016-10" db="EMBL/GenBank/DDBJ databases">
        <authorList>
            <person name="de Groot N.N."/>
        </authorList>
    </citation>
    <scope>NUCLEOTIDE SEQUENCE [LARGE SCALE GENOMIC DNA]</scope>
    <source>
        <strain evidence="5 6">CGMCC 1.6134</strain>
    </source>
</reference>
<feature type="domain" description="SLH" evidence="4">
    <location>
        <begin position="37"/>
        <end position="100"/>
    </location>
</feature>
<dbReference type="InterPro" id="IPR051465">
    <property type="entry name" value="Cell_Envelope_Struct_Comp"/>
</dbReference>
<accession>A0A1I4PD26</accession>
<dbReference type="EMBL" id="FOTY01000025">
    <property type="protein sequence ID" value="SFM25661.1"/>
    <property type="molecule type" value="Genomic_DNA"/>
</dbReference>
<organism evidence="5 6">
    <name type="scientific">Salibacterium qingdaonense</name>
    <dbReference type="NCBI Taxonomy" id="266892"/>
    <lineage>
        <taxon>Bacteria</taxon>
        <taxon>Bacillati</taxon>
        <taxon>Bacillota</taxon>
        <taxon>Bacilli</taxon>
        <taxon>Bacillales</taxon>
        <taxon>Bacillaceae</taxon>
    </lineage>
</organism>
<dbReference type="Gene3D" id="2.60.40.10">
    <property type="entry name" value="Immunoglobulins"/>
    <property type="match status" value="1"/>
</dbReference>
<feature type="region of interest" description="Disordered" evidence="2">
    <location>
        <begin position="268"/>
        <end position="293"/>
    </location>
</feature>
<dbReference type="PROSITE" id="PS51272">
    <property type="entry name" value="SLH"/>
    <property type="match status" value="3"/>
</dbReference>
<sequence>MAYQPRTYRKFLAGTVSAAMVAAAGAVTPADVQQADAAESFPDVDNDYWASESIQKLAEDGVISGYPNGDYRPGEEINRGQVAAMLSSAFNLDVDENAEAPFEDLSDDSYFTPVAAAVKEEGLIQGRQNNTQFAAGMDLSREQMATILVRAFNLDEREDVEADVADLDEVHESHRGSVRILSQYDITDTANNMFRPDETVTRAQFAVFLDRAMQIGEEDEEAAVSNVEAVNTTTVEVSFDGSVEGNIDADRFSIDPSLDIVDAETIAPEDSEASQNAEGTVVRLTTEEQTEDEEYSLSYDGEDTGMTFTGGDTQAGDITVDDISVQSTSSFDIMLDEALNEDWDSSDVEDMLNISVMNEDDEETDVTPTNVEISDDRETIMVEHADNDLEGMAGTLMVNNFETDFDYSEIDVESVEATTSMIRQSEDQQLEFTVNGIRHLSVEELEDAGYEVEFLYNSNNAPFDTDQAQQEGVIDGTSGDLSDTFRYAVSITDEDGNEVESDEMEVNVSSESDVTEVTEVALFDGDDNRHESDYVTPDHEGYMFEPVTGTNDFGDEVDEDEASFPAVESVTSSDASIAYYNEDGLQVNGEGDVTFSVHFEGMDNPVEYNVEVVANQEISSMEADDTTKRYTTNSTADTFTVLDQYDQPYGDGETISYAITDSEGSEVDSGSADVNSEGKLDVTYPENLEGEYEIEFTYDNETIGTTSLEFVQLDSSEVDEFSLSSEPETVDLQDALENGSINQGSEELDFTVSTGAMYDGINLSDSEIESALESLNDSGSLQVRSSDEEVATVSDNDTMNVTAEEALDFNVTGESEGTAEIYLEHVEGDFTTTLAQVEVEVENSISQIDNLELADDVDALDVSQDSEGTWQIDDISQLTSSDAELSADMIASVVYSPNDEEAVVELKEAYGGQNFVVSAVNTTS</sequence>
<dbReference type="AlphaFoldDB" id="A0A1I4PD26"/>
<evidence type="ECO:0000256" key="3">
    <source>
        <dbReference type="SAM" id="SignalP"/>
    </source>
</evidence>
<dbReference type="Pfam" id="PF00395">
    <property type="entry name" value="SLH"/>
    <property type="match status" value="2"/>
</dbReference>
<feature type="signal peptide" evidence="3">
    <location>
        <begin position="1"/>
        <end position="26"/>
    </location>
</feature>
<evidence type="ECO:0000259" key="4">
    <source>
        <dbReference type="PROSITE" id="PS51272"/>
    </source>
</evidence>
<dbReference type="InterPro" id="IPR001119">
    <property type="entry name" value="SLH_dom"/>
</dbReference>
<dbReference type="PANTHER" id="PTHR43308">
    <property type="entry name" value="OUTER MEMBRANE PROTEIN ALPHA-RELATED"/>
    <property type="match status" value="1"/>
</dbReference>
<evidence type="ECO:0000256" key="2">
    <source>
        <dbReference type="SAM" id="MobiDB-lite"/>
    </source>
</evidence>
<dbReference type="PROSITE" id="PS51318">
    <property type="entry name" value="TAT"/>
    <property type="match status" value="1"/>
</dbReference>
<dbReference type="InterPro" id="IPR006311">
    <property type="entry name" value="TAT_signal"/>
</dbReference>
<feature type="chain" id="PRO_5038807449" evidence="3">
    <location>
        <begin position="27"/>
        <end position="924"/>
    </location>
</feature>
<evidence type="ECO:0000313" key="6">
    <source>
        <dbReference type="Proteomes" id="UP000199668"/>
    </source>
</evidence>
<proteinExistence type="predicted"/>
<protein>
    <submittedName>
        <fullName evidence="5">S-layer homology domain-containing protein</fullName>
    </submittedName>
</protein>
<dbReference type="RefSeq" id="WP_090927813.1">
    <property type="nucleotide sequence ID" value="NZ_FOTY01000025.1"/>
</dbReference>